<evidence type="ECO:0000256" key="5">
    <source>
        <dbReference type="ARBA" id="ARBA00023069"/>
    </source>
</evidence>
<feature type="signal peptide" evidence="8">
    <location>
        <begin position="1"/>
        <end position="27"/>
    </location>
</feature>
<dbReference type="GO" id="GO:0051018">
    <property type="term" value="F:protein kinase A binding"/>
    <property type="evidence" value="ECO:0007669"/>
    <property type="project" value="TreeGrafter"/>
</dbReference>
<evidence type="ECO:0000256" key="8">
    <source>
        <dbReference type="SAM" id="SignalP"/>
    </source>
</evidence>
<organism evidence="10 11">
    <name type="scientific">Podarcis lilfordi</name>
    <name type="common">Lilford's wall lizard</name>
    <dbReference type="NCBI Taxonomy" id="74358"/>
    <lineage>
        <taxon>Eukaryota</taxon>
        <taxon>Metazoa</taxon>
        <taxon>Chordata</taxon>
        <taxon>Craniata</taxon>
        <taxon>Vertebrata</taxon>
        <taxon>Euteleostomi</taxon>
        <taxon>Lepidosauria</taxon>
        <taxon>Squamata</taxon>
        <taxon>Bifurcata</taxon>
        <taxon>Unidentata</taxon>
        <taxon>Episquamata</taxon>
        <taxon>Laterata</taxon>
        <taxon>Lacertibaenia</taxon>
        <taxon>Lacertidae</taxon>
        <taxon>Podarcis</taxon>
    </lineage>
</organism>
<keyword evidence="5" id="KW-0969">Cilium</keyword>
<dbReference type="GO" id="GO:0008104">
    <property type="term" value="P:intracellular protein localization"/>
    <property type="evidence" value="ECO:0007669"/>
    <property type="project" value="TreeGrafter"/>
</dbReference>
<comment type="subcellular location">
    <subcellularLocation>
        <location evidence="1">Cell projection</location>
        <location evidence="1">Cilium</location>
        <location evidence="1">Flagellum</location>
    </subcellularLocation>
</comment>
<dbReference type="SMART" id="SM00807">
    <property type="entry name" value="AKAP_110"/>
    <property type="match status" value="1"/>
</dbReference>
<name>A0AA35KBS3_9SAUR</name>
<keyword evidence="3" id="KW-0597">Phosphoprotein</keyword>
<dbReference type="InterPro" id="IPR008382">
    <property type="entry name" value="SPHK1-interactor_AKAP_110"/>
</dbReference>
<evidence type="ECO:0000313" key="10">
    <source>
        <dbReference type="EMBL" id="CAI5773988.1"/>
    </source>
</evidence>
<evidence type="ECO:0000256" key="2">
    <source>
        <dbReference type="ARBA" id="ARBA00005764"/>
    </source>
</evidence>
<dbReference type="InterPro" id="IPR018292">
    <property type="entry name" value="AKAP_110_C"/>
</dbReference>
<dbReference type="Proteomes" id="UP001178461">
    <property type="component" value="Chromosome 5"/>
</dbReference>
<feature type="region of interest" description="Disordered" evidence="7">
    <location>
        <begin position="124"/>
        <end position="153"/>
    </location>
</feature>
<feature type="compositionally biased region" description="Polar residues" evidence="7">
    <location>
        <begin position="500"/>
        <end position="513"/>
    </location>
</feature>
<evidence type="ECO:0000313" key="11">
    <source>
        <dbReference type="Proteomes" id="UP001178461"/>
    </source>
</evidence>
<dbReference type="AlphaFoldDB" id="A0AA35KBS3"/>
<dbReference type="GO" id="GO:0097228">
    <property type="term" value="C:sperm principal piece"/>
    <property type="evidence" value="ECO:0007669"/>
    <property type="project" value="TreeGrafter"/>
</dbReference>
<evidence type="ECO:0000256" key="6">
    <source>
        <dbReference type="ARBA" id="ARBA00023273"/>
    </source>
</evidence>
<comment type="similarity">
    <text evidence="2">Belongs to the AKAP110 family.</text>
</comment>
<protein>
    <recommendedName>
        <fullName evidence="9">A-kinase anchor 110kDa C-terminal domain-containing protein</fullName>
    </recommendedName>
</protein>
<gene>
    <name evidence="10" type="ORF">PODLI_1B011885</name>
</gene>
<keyword evidence="11" id="KW-1185">Reference proteome</keyword>
<dbReference type="InterPro" id="IPR020799">
    <property type="entry name" value="AKAP_110"/>
</dbReference>
<feature type="region of interest" description="Disordered" evidence="7">
    <location>
        <begin position="173"/>
        <end position="206"/>
    </location>
</feature>
<evidence type="ECO:0000256" key="1">
    <source>
        <dbReference type="ARBA" id="ARBA00004230"/>
    </source>
</evidence>
<dbReference type="EMBL" id="OX395130">
    <property type="protein sequence ID" value="CAI5773988.1"/>
    <property type="molecule type" value="Genomic_DNA"/>
</dbReference>
<feature type="domain" description="A-kinase anchor 110kDa C-terminal" evidence="9">
    <location>
        <begin position="741"/>
        <end position="841"/>
    </location>
</feature>
<keyword evidence="4" id="KW-0282">Flagellum</keyword>
<dbReference type="PANTHER" id="PTHR10226:SF9">
    <property type="entry name" value="A-KINASE ANCHOR PROTEIN 3"/>
    <property type="match status" value="1"/>
</dbReference>
<feature type="domain" description="A-kinase anchor 110kDa C-terminal" evidence="9">
    <location>
        <begin position="272"/>
        <end position="513"/>
    </location>
</feature>
<dbReference type="Pfam" id="PF05716">
    <property type="entry name" value="AKAP_110"/>
    <property type="match status" value="2"/>
</dbReference>
<feature type="chain" id="PRO_5041322335" description="A-kinase anchor 110kDa C-terminal domain-containing protein" evidence="8">
    <location>
        <begin position="28"/>
        <end position="841"/>
    </location>
</feature>
<accession>A0AA35KBS3</accession>
<reference evidence="10" key="1">
    <citation type="submission" date="2022-12" db="EMBL/GenBank/DDBJ databases">
        <authorList>
            <person name="Alioto T."/>
            <person name="Alioto T."/>
            <person name="Gomez Garrido J."/>
        </authorList>
    </citation>
    <scope>NUCLEOTIDE SEQUENCE</scope>
</reference>
<evidence type="ECO:0000256" key="7">
    <source>
        <dbReference type="SAM" id="MobiDB-lite"/>
    </source>
</evidence>
<keyword evidence="6" id="KW-0966">Cell projection</keyword>
<feature type="compositionally biased region" description="Polar residues" evidence="7">
    <location>
        <begin position="137"/>
        <end position="147"/>
    </location>
</feature>
<dbReference type="PANTHER" id="PTHR10226">
    <property type="entry name" value="A KINASE ANCHOR PROTEIN"/>
    <property type="match status" value="1"/>
</dbReference>
<proteinExistence type="inferred from homology"/>
<evidence type="ECO:0000259" key="9">
    <source>
        <dbReference type="Pfam" id="PF05716"/>
    </source>
</evidence>
<feature type="region of interest" description="Disordered" evidence="7">
    <location>
        <begin position="494"/>
        <end position="513"/>
    </location>
</feature>
<dbReference type="GO" id="GO:0005737">
    <property type="term" value="C:cytoplasm"/>
    <property type="evidence" value="ECO:0007669"/>
    <property type="project" value="TreeGrafter"/>
</dbReference>
<sequence length="841" mass="92700">MSVCILFWAKFLLFWWVGILLDARVDVIEIHLCIYIYGNLWKPFLEVESVSSFPETSLGPTNHMKKNDDREYRLVADDEEDQNWTTDSAKLFQQTASDPLKVLSWLRKDLENCAIGVQNVLNASNNAGGAKSRDPSTTRQNMPQRNVRSPGGFSVCDEEFSVNVSSNRASPTFHLSMKASCQKESKDEESDGSTSPNTNPDPDDVSFYCNRLSNLAIAMARKEMNDRSDGNNTCIHKSLYGPAGDHGHRSIGVGTEDIKHNVPPKMCEGEYEETPASKKKTAFYYKEENAEIPNKSDPYRDGIKGCNRKKRFGPDEYSNSLSKGILVYANNVVSDMMVSVMKTMKVKVNDSNIACAVLKKVLLKHSKEVVSDFIDSCMKNLHDVTGTLMTDSDFVSAVKRSLFTQGSQKASEIVQAMLNRLHNALIVQKHVSDRGKSQSMAFASVKTGSGHDGKSQNMRFSATKTESCKEKEMTCAETVGNHIIKEGLTMWHQKQHDDCSNPQSSKAGWNPENQDLANLSTDSWARDLIVTALLLIQYHLVQQENALKEAECGRSGKAGGTGFGFLSQEKGGNACTLPLSKQFDSLKQSDDEQSETNAENDMSGVVVMLMQKLINETVNKLGGNAGTLMADEAYKSTYKCPEGPGPSGASEVDHSYEEAISGLTKMILDQFDVNRKEGGSGPFIDNLVDTVTKLCLMIAKYSNPESGLGDMGDGEDACGPLYAKGTDSAESRIGSGEDTVSGRKVVVTNQNAPENIQNKQLQAILQWVAASQLNVPVLYFMDDDEETLNKLQQLSTVAVDRGYSVGEVMQAVLKYEKERQLGEALGNFVRLPVLDWLLQNL</sequence>
<keyword evidence="8" id="KW-0732">Signal</keyword>
<evidence type="ECO:0000256" key="4">
    <source>
        <dbReference type="ARBA" id="ARBA00022846"/>
    </source>
</evidence>
<evidence type="ECO:0000256" key="3">
    <source>
        <dbReference type="ARBA" id="ARBA00022553"/>
    </source>
</evidence>